<dbReference type="GO" id="GO:0006310">
    <property type="term" value="P:DNA recombination"/>
    <property type="evidence" value="ECO:0007669"/>
    <property type="project" value="UniProtKB-UniRule"/>
</dbReference>
<comment type="function">
    <text evidence="7">Involved in DNA repair and RecF pathway recombination.</text>
</comment>
<proteinExistence type="inferred from homology"/>
<evidence type="ECO:0000313" key="10">
    <source>
        <dbReference type="EMBL" id="RSU09027.1"/>
    </source>
</evidence>
<feature type="region of interest" description="Disordered" evidence="8">
    <location>
        <begin position="253"/>
        <end position="294"/>
    </location>
</feature>
<protein>
    <recommendedName>
        <fullName evidence="2 7">DNA repair protein RecO</fullName>
    </recommendedName>
    <alternativeName>
        <fullName evidence="6 7">Recombination protein O</fullName>
    </alternativeName>
</protein>
<evidence type="ECO:0000313" key="11">
    <source>
        <dbReference type="Proteomes" id="UP000287605"/>
    </source>
</evidence>
<dbReference type="PANTHER" id="PTHR33991:SF1">
    <property type="entry name" value="DNA REPAIR PROTEIN RECO"/>
    <property type="match status" value="1"/>
</dbReference>
<dbReference type="PANTHER" id="PTHR33991">
    <property type="entry name" value="DNA REPAIR PROTEIN RECO"/>
    <property type="match status" value="1"/>
</dbReference>
<dbReference type="Proteomes" id="UP000287605">
    <property type="component" value="Unassembled WGS sequence"/>
</dbReference>
<keyword evidence="11" id="KW-1185">Reference proteome</keyword>
<evidence type="ECO:0000256" key="2">
    <source>
        <dbReference type="ARBA" id="ARBA00021310"/>
    </source>
</evidence>
<comment type="similarity">
    <text evidence="1 7">Belongs to the RecO family.</text>
</comment>
<dbReference type="InterPro" id="IPR022572">
    <property type="entry name" value="DNA_rep/recomb_RecO_N"/>
</dbReference>
<dbReference type="Pfam" id="PF02565">
    <property type="entry name" value="RecO_C"/>
    <property type="match status" value="1"/>
</dbReference>
<dbReference type="GO" id="GO:0006302">
    <property type="term" value="P:double-strand break repair"/>
    <property type="evidence" value="ECO:0007669"/>
    <property type="project" value="TreeGrafter"/>
</dbReference>
<dbReference type="RefSeq" id="WP_126810063.1">
    <property type="nucleotide sequence ID" value="NZ_NGKA01000027.1"/>
</dbReference>
<sequence>MQSNETKGLILFARNHREKDKLVKIFTEKYGKRMFFMRNAMRKNNPLTVATQPFTEAVYVGKINEKGLSFLNDAKEVTNFKNIQQDIFISAYATYLLNLVDVAIDDSIYDPALYGFTRNLLQLMDEGKDPQILTNILEIQILERFGLDFDWLHCRICGKTQGKFDFSSAYHGVLCEEHFYKDPRRYHGSPRAIHFIRMFSSITLEQINTISVSDQTKKELREMIDALYEEFVGVSLKSKQFIDKMASWEDILRTPKEQDNSNSQTDGEHSFEDSEKNYDDSDKQNPPLLDDRED</sequence>
<keyword evidence="5 7" id="KW-0234">DNA repair</keyword>
<evidence type="ECO:0000256" key="6">
    <source>
        <dbReference type="ARBA" id="ARBA00033409"/>
    </source>
</evidence>
<dbReference type="SUPFAM" id="SSF57863">
    <property type="entry name" value="ArfGap/RecO-like zinc finger"/>
    <property type="match status" value="1"/>
</dbReference>
<dbReference type="EMBL" id="NGKA01000027">
    <property type="protein sequence ID" value="RSU09027.1"/>
    <property type="molecule type" value="Genomic_DNA"/>
</dbReference>
<keyword evidence="3 7" id="KW-0227">DNA damage</keyword>
<dbReference type="Gene3D" id="2.40.50.140">
    <property type="entry name" value="Nucleic acid-binding proteins"/>
    <property type="match status" value="1"/>
</dbReference>
<dbReference type="NCBIfam" id="TIGR00613">
    <property type="entry name" value="reco"/>
    <property type="match status" value="1"/>
</dbReference>
<keyword evidence="4 7" id="KW-0233">DNA recombination</keyword>
<feature type="compositionally biased region" description="Basic and acidic residues" evidence="8">
    <location>
        <begin position="266"/>
        <end position="283"/>
    </location>
</feature>
<dbReference type="AlphaFoldDB" id="A0A430AMA0"/>
<dbReference type="InterPro" id="IPR003717">
    <property type="entry name" value="RecO"/>
</dbReference>
<accession>A0A430AMA0</accession>
<evidence type="ECO:0000256" key="7">
    <source>
        <dbReference type="HAMAP-Rule" id="MF_00201"/>
    </source>
</evidence>
<evidence type="ECO:0000256" key="4">
    <source>
        <dbReference type="ARBA" id="ARBA00023172"/>
    </source>
</evidence>
<dbReference type="OrthoDB" id="9797083at2"/>
<evidence type="ECO:0000259" key="9">
    <source>
        <dbReference type="Pfam" id="PF11967"/>
    </source>
</evidence>
<dbReference type="InterPro" id="IPR042242">
    <property type="entry name" value="RecO_C"/>
</dbReference>
<dbReference type="InterPro" id="IPR037278">
    <property type="entry name" value="ARFGAP/RecO"/>
</dbReference>
<dbReference type="Pfam" id="PF11967">
    <property type="entry name" value="RecO_N"/>
    <property type="match status" value="1"/>
</dbReference>
<dbReference type="GO" id="GO:0043590">
    <property type="term" value="C:bacterial nucleoid"/>
    <property type="evidence" value="ECO:0007669"/>
    <property type="project" value="TreeGrafter"/>
</dbReference>
<reference evidence="10 11" key="1">
    <citation type="submission" date="2017-05" db="EMBL/GenBank/DDBJ databases">
        <title>Vagococcus spp. assemblies.</title>
        <authorList>
            <person name="Gulvik C.A."/>
        </authorList>
    </citation>
    <scope>NUCLEOTIDE SEQUENCE [LARGE SCALE GENOMIC DNA]</scope>
    <source>
        <strain evidence="10 11">CCUG 51432</strain>
    </source>
</reference>
<dbReference type="HAMAP" id="MF_00201">
    <property type="entry name" value="RecO"/>
    <property type="match status" value="1"/>
</dbReference>
<dbReference type="InterPro" id="IPR012340">
    <property type="entry name" value="NA-bd_OB-fold"/>
</dbReference>
<evidence type="ECO:0000256" key="8">
    <source>
        <dbReference type="SAM" id="MobiDB-lite"/>
    </source>
</evidence>
<organism evidence="10 11">
    <name type="scientific">Vagococcus elongatus</name>
    <dbReference type="NCBI Taxonomy" id="180344"/>
    <lineage>
        <taxon>Bacteria</taxon>
        <taxon>Bacillati</taxon>
        <taxon>Bacillota</taxon>
        <taxon>Bacilli</taxon>
        <taxon>Lactobacillales</taxon>
        <taxon>Enterococcaceae</taxon>
        <taxon>Vagococcus</taxon>
    </lineage>
</organism>
<evidence type="ECO:0000256" key="1">
    <source>
        <dbReference type="ARBA" id="ARBA00007452"/>
    </source>
</evidence>
<comment type="caution">
    <text evidence="10">The sequence shown here is derived from an EMBL/GenBank/DDBJ whole genome shotgun (WGS) entry which is preliminary data.</text>
</comment>
<feature type="domain" description="DNA replication/recombination mediator RecO N-terminal" evidence="9">
    <location>
        <begin position="1"/>
        <end position="79"/>
    </location>
</feature>
<dbReference type="SUPFAM" id="SSF50249">
    <property type="entry name" value="Nucleic acid-binding proteins"/>
    <property type="match status" value="1"/>
</dbReference>
<evidence type="ECO:0000256" key="5">
    <source>
        <dbReference type="ARBA" id="ARBA00023204"/>
    </source>
</evidence>
<evidence type="ECO:0000256" key="3">
    <source>
        <dbReference type="ARBA" id="ARBA00022763"/>
    </source>
</evidence>
<gene>
    <name evidence="7" type="primary">recO</name>
    <name evidence="10" type="ORF">CBF29_12465</name>
</gene>
<name>A0A430AMA0_9ENTE</name>
<dbReference type="Gene3D" id="1.20.1440.120">
    <property type="entry name" value="Recombination protein O, C-terminal domain"/>
    <property type="match status" value="1"/>
</dbReference>